<reference evidence="1" key="1">
    <citation type="submission" date="2015-09" db="EMBL/GenBank/DDBJ databases">
        <title>De novo assembly of Pectinophora gossypiella (Pink Bollworm) gut transcriptome.</title>
        <authorList>
            <person name="Tassone E.E."/>
        </authorList>
    </citation>
    <scope>NUCLEOTIDE SEQUENCE</scope>
</reference>
<dbReference type="OrthoDB" id="10065698at2759"/>
<proteinExistence type="predicted"/>
<evidence type="ECO:0000313" key="1">
    <source>
        <dbReference type="EMBL" id="JAT81531.1"/>
    </source>
</evidence>
<organism evidence="1">
    <name type="scientific">Pectinophora gossypiella</name>
    <name type="common">Cotton pink bollworm</name>
    <name type="synonym">Depressaria gossypiella</name>
    <dbReference type="NCBI Taxonomy" id="13191"/>
    <lineage>
        <taxon>Eukaryota</taxon>
        <taxon>Metazoa</taxon>
        <taxon>Ecdysozoa</taxon>
        <taxon>Arthropoda</taxon>
        <taxon>Hexapoda</taxon>
        <taxon>Insecta</taxon>
        <taxon>Pterygota</taxon>
        <taxon>Neoptera</taxon>
        <taxon>Endopterygota</taxon>
        <taxon>Lepidoptera</taxon>
        <taxon>Glossata</taxon>
        <taxon>Ditrysia</taxon>
        <taxon>Gelechioidea</taxon>
        <taxon>Gelechiidae</taxon>
        <taxon>Apatetrinae</taxon>
        <taxon>Pectinophora</taxon>
    </lineage>
</organism>
<gene>
    <name evidence="1" type="ORF">g.2611</name>
</gene>
<sequence length="146" mass="16592">LNSVLNADIVFEVFETAVTQDQLPVLSGWLFEAFCHLLHGKISPHLLPYCMLTLLVSASSNQHIRKISPLCQHILKLGFSKCVEKGENWGHFKDFLSQDVAMKFSDRRLLCVVGLHSDFIKTYLERLKELCESNQCLQDLLACLTV</sequence>
<protein>
    <submittedName>
        <fullName evidence="1">Uncharacterized protein</fullName>
    </submittedName>
</protein>
<name>A0A1E1W3R9_PECGO</name>
<dbReference type="AlphaFoldDB" id="A0A1E1W3R9"/>
<accession>A0A1E1W3R9</accession>
<dbReference type="EMBL" id="GDQN01009523">
    <property type="protein sequence ID" value="JAT81531.1"/>
    <property type="molecule type" value="Transcribed_RNA"/>
</dbReference>
<feature type="non-terminal residue" evidence="1">
    <location>
        <position position="1"/>
    </location>
</feature>